<comment type="caution">
    <text evidence="8">The sequence shown here is derived from an EMBL/GenBank/DDBJ whole genome shotgun (WGS) entry which is preliminary data.</text>
</comment>
<feature type="compositionally biased region" description="Polar residues" evidence="6">
    <location>
        <begin position="56"/>
        <end position="68"/>
    </location>
</feature>
<dbReference type="Gene3D" id="4.10.1040.10">
    <property type="entry name" value="DM DNA-binding domain"/>
    <property type="match status" value="1"/>
</dbReference>
<keyword evidence="4 5" id="KW-0539">Nucleus</keyword>
<evidence type="ECO:0000313" key="8">
    <source>
        <dbReference type="EMBL" id="CAJ0582336.1"/>
    </source>
</evidence>
<dbReference type="Proteomes" id="UP001177023">
    <property type="component" value="Unassembled WGS sequence"/>
</dbReference>
<dbReference type="PROSITE" id="PS50809">
    <property type="entry name" value="DM_2"/>
    <property type="match status" value="1"/>
</dbReference>
<reference evidence="8" key="1">
    <citation type="submission" date="2023-06" db="EMBL/GenBank/DDBJ databases">
        <authorList>
            <person name="Delattre M."/>
        </authorList>
    </citation>
    <scope>NUCLEOTIDE SEQUENCE</scope>
    <source>
        <strain evidence="8">AF72</strain>
    </source>
</reference>
<dbReference type="GO" id="GO:0005634">
    <property type="term" value="C:nucleus"/>
    <property type="evidence" value="ECO:0007669"/>
    <property type="project" value="UniProtKB-SubCell"/>
</dbReference>
<keyword evidence="9" id="KW-1185">Reference proteome</keyword>
<feature type="region of interest" description="Disordered" evidence="6">
    <location>
        <begin position="54"/>
        <end position="105"/>
    </location>
</feature>
<dbReference type="EMBL" id="CATQJA010002664">
    <property type="protein sequence ID" value="CAJ0582336.1"/>
    <property type="molecule type" value="Genomic_DNA"/>
</dbReference>
<evidence type="ECO:0000259" key="7">
    <source>
        <dbReference type="PROSITE" id="PS50809"/>
    </source>
</evidence>
<dbReference type="AlphaFoldDB" id="A0AA36GEI0"/>
<dbReference type="SMART" id="SM00301">
    <property type="entry name" value="DM"/>
    <property type="match status" value="1"/>
</dbReference>
<feature type="domain" description="DM" evidence="7">
    <location>
        <begin position="8"/>
        <end position="56"/>
    </location>
</feature>
<keyword evidence="3 5" id="KW-0238">DNA-binding</keyword>
<evidence type="ECO:0000256" key="5">
    <source>
        <dbReference type="PROSITE-ProRule" id="PRU00070"/>
    </source>
</evidence>
<dbReference type="InterPro" id="IPR001275">
    <property type="entry name" value="DM_DNA-bd"/>
</dbReference>
<dbReference type="SUPFAM" id="SSF82927">
    <property type="entry name" value="Cysteine-rich DNA binding domain, (DM domain)"/>
    <property type="match status" value="1"/>
</dbReference>
<dbReference type="GO" id="GO:0046872">
    <property type="term" value="F:metal ion binding"/>
    <property type="evidence" value="ECO:0007669"/>
    <property type="project" value="UniProtKB-KW"/>
</dbReference>
<comment type="subcellular location">
    <subcellularLocation>
        <location evidence="5">Nucleus</location>
    </subcellularLocation>
</comment>
<evidence type="ECO:0000256" key="6">
    <source>
        <dbReference type="SAM" id="MobiDB-lite"/>
    </source>
</evidence>
<evidence type="ECO:0000256" key="1">
    <source>
        <dbReference type="ARBA" id="ARBA00022723"/>
    </source>
</evidence>
<gene>
    <name evidence="8" type="ORF">MSPICULIGERA_LOCUS20472</name>
</gene>
<evidence type="ECO:0000256" key="2">
    <source>
        <dbReference type="ARBA" id="ARBA00022833"/>
    </source>
</evidence>
<dbReference type="GO" id="GO:0006355">
    <property type="term" value="P:regulation of DNA-templated transcription"/>
    <property type="evidence" value="ECO:0007669"/>
    <property type="project" value="InterPro"/>
</dbReference>
<keyword evidence="1 5" id="KW-0479">Metal-binding</keyword>
<feature type="compositionally biased region" description="Low complexity" evidence="6">
    <location>
        <begin position="70"/>
        <end position="81"/>
    </location>
</feature>
<dbReference type="Pfam" id="PF00751">
    <property type="entry name" value="DM"/>
    <property type="match status" value="1"/>
</dbReference>
<feature type="DNA-binding region" description="DM" evidence="5">
    <location>
        <begin position="8"/>
        <end position="56"/>
    </location>
</feature>
<proteinExistence type="predicted"/>
<accession>A0AA36GEI0</accession>
<evidence type="ECO:0000313" key="9">
    <source>
        <dbReference type="Proteomes" id="UP001177023"/>
    </source>
</evidence>
<evidence type="ECO:0000256" key="3">
    <source>
        <dbReference type="ARBA" id="ARBA00023125"/>
    </source>
</evidence>
<name>A0AA36GEI0_9BILA</name>
<protein>
    <recommendedName>
        <fullName evidence="7">DM domain-containing protein</fullName>
    </recommendedName>
</protein>
<dbReference type="InterPro" id="IPR036407">
    <property type="entry name" value="DM_DNA-bd_sf"/>
</dbReference>
<feature type="non-terminal residue" evidence="8">
    <location>
        <position position="1"/>
    </location>
</feature>
<keyword evidence="2 5" id="KW-0862">Zinc</keyword>
<dbReference type="GO" id="GO:0043565">
    <property type="term" value="F:sequence-specific DNA binding"/>
    <property type="evidence" value="ECO:0007669"/>
    <property type="project" value="InterPro"/>
</dbReference>
<sequence length="186" mass="20550">MPKEQYMCQLCANHGVFNQPKKGHKQKCPYKECPCPLCALNTKRRALDQIERQLKSTDQQPVSPTSIKCPSPSSSTPVVTVEAPRVPQTSSKATKKPAPIPEPAFPTALRISPSAVCMRKSPIITKSGAYMVALPPTITKKEMRRSLQLREQQAAKRARSIDEAIENLHSRQQTKSIFTSAELLAG</sequence>
<evidence type="ECO:0000256" key="4">
    <source>
        <dbReference type="ARBA" id="ARBA00023242"/>
    </source>
</evidence>
<organism evidence="8 9">
    <name type="scientific">Mesorhabditis spiculigera</name>
    <dbReference type="NCBI Taxonomy" id="96644"/>
    <lineage>
        <taxon>Eukaryota</taxon>
        <taxon>Metazoa</taxon>
        <taxon>Ecdysozoa</taxon>
        <taxon>Nematoda</taxon>
        <taxon>Chromadorea</taxon>
        <taxon>Rhabditida</taxon>
        <taxon>Rhabditina</taxon>
        <taxon>Rhabditomorpha</taxon>
        <taxon>Rhabditoidea</taxon>
        <taxon>Rhabditidae</taxon>
        <taxon>Mesorhabditinae</taxon>
        <taxon>Mesorhabditis</taxon>
    </lineage>
</organism>